<gene>
    <name evidence="2" type="ORF">HO173_012944</name>
</gene>
<dbReference type="OrthoDB" id="4772757at2759"/>
<reference evidence="2 3" key="1">
    <citation type="journal article" date="2020" name="Genomics">
        <title>Complete, high-quality genomes from long-read metagenomic sequencing of two wolf lichen thalli reveals enigmatic genome architecture.</title>
        <authorList>
            <person name="McKenzie S.K."/>
            <person name="Walston R.F."/>
            <person name="Allen J.L."/>
        </authorList>
    </citation>
    <scope>NUCLEOTIDE SEQUENCE [LARGE SCALE GENOMIC DNA]</scope>
    <source>
        <strain evidence="2">WasteWater2</strain>
    </source>
</reference>
<proteinExistence type="predicted"/>
<dbReference type="Proteomes" id="UP000578531">
    <property type="component" value="Unassembled WGS sequence"/>
</dbReference>
<name>A0A8H6FE00_9LECA</name>
<evidence type="ECO:0000313" key="3">
    <source>
        <dbReference type="Proteomes" id="UP000578531"/>
    </source>
</evidence>
<feature type="transmembrane region" description="Helical" evidence="1">
    <location>
        <begin position="31"/>
        <end position="51"/>
    </location>
</feature>
<keyword evidence="1" id="KW-0812">Transmembrane</keyword>
<comment type="caution">
    <text evidence="2">The sequence shown here is derived from an EMBL/GenBank/DDBJ whole genome shotgun (WGS) entry which is preliminary data.</text>
</comment>
<evidence type="ECO:0000256" key="1">
    <source>
        <dbReference type="SAM" id="Phobius"/>
    </source>
</evidence>
<dbReference type="GeneID" id="59294576"/>
<dbReference type="EMBL" id="JACCJC010000115">
    <property type="protein sequence ID" value="KAF6224601.1"/>
    <property type="molecule type" value="Genomic_DNA"/>
</dbReference>
<protein>
    <submittedName>
        <fullName evidence="2">Uncharacterized protein</fullName>
    </submittedName>
</protein>
<sequence>MKLYIGVGGRENNDMALKENNSNEEPTTGAVAIQIVLAMATCLPTIAYRILMERLIKQPPTLWPHNGPTNPQSHCCEHHHVEHQIKAELGEELYNTCDAGSLSAILPYLSNHKLQNPCSDPPLSSTMYVAAGKDHSAINQHCLASGGKVTSQVMDHIRNNRSIKTYDAILAAEAVDVTYVMGYMGDMLT</sequence>
<accession>A0A8H6FE00</accession>
<keyword evidence="1" id="KW-0472">Membrane</keyword>
<dbReference type="AlphaFoldDB" id="A0A8H6FE00"/>
<keyword evidence="1" id="KW-1133">Transmembrane helix</keyword>
<evidence type="ECO:0000313" key="2">
    <source>
        <dbReference type="EMBL" id="KAF6224601.1"/>
    </source>
</evidence>
<dbReference type="RefSeq" id="XP_037158299.1">
    <property type="nucleotide sequence ID" value="XM_037314773.1"/>
</dbReference>
<keyword evidence="3" id="KW-1185">Reference proteome</keyword>
<organism evidence="2 3">
    <name type="scientific">Letharia columbiana</name>
    <dbReference type="NCBI Taxonomy" id="112416"/>
    <lineage>
        <taxon>Eukaryota</taxon>
        <taxon>Fungi</taxon>
        <taxon>Dikarya</taxon>
        <taxon>Ascomycota</taxon>
        <taxon>Pezizomycotina</taxon>
        <taxon>Lecanoromycetes</taxon>
        <taxon>OSLEUM clade</taxon>
        <taxon>Lecanoromycetidae</taxon>
        <taxon>Lecanorales</taxon>
        <taxon>Lecanorineae</taxon>
        <taxon>Parmeliaceae</taxon>
        <taxon>Letharia</taxon>
    </lineage>
</organism>